<dbReference type="InterPro" id="IPR038765">
    <property type="entry name" value="Papain-like_cys_pep_sf"/>
</dbReference>
<feature type="transmembrane region" description="Helical" evidence="1">
    <location>
        <begin position="12"/>
        <end position="33"/>
    </location>
</feature>
<keyword evidence="1" id="KW-0472">Membrane</keyword>
<dbReference type="SUPFAM" id="SSF54001">
    <property type="entry name" value="Cysteine proteinases"/>
    <property type="match status" value="1"/>
</dbReference>
<gene>
    <name evidence="3" type="ORF">EJQ19_27610</name>
</gene>
<dbReference type="OrthoDB" id="1164310at2"/>
<evidence type="ECO:0000256" key="1">
    <source>
        <dbReference type="SAM" id="Phobius"/>
    </source>
</evidence>
<dbReference type="PANTHER" id="PTHR37806">
    <property type="entry name" value="LMO0724 PROTEIN"/>
    <property type="match status" value="1"/>
</dbReference>
<evidence type="ECO:0000313" key="3">
    <source>
        <dbReference type="EMBL" id="RTE03596.1"/>
    </source>
</evidence>
<proteinExistence type="predicted"/>
<dbReference type="Proteomes" id="UP000276128">
    <property type="component" value="Unassembled WGS sequence"/>
</dbReference>
<sequence>MRILWQGLKVTFGLFLVAGLVFASSVLVVLLYAKATDQEPLLFAPSTVALAAGEPPVPSPTSAGKVEPTPSPASQVKLSAMIDVPAVSQFPELPAGCEITSLTMLLQHYGIAKSKMELVEEMPRDTTQEKLNADGSIAYWGNPNVGFVGDVFRKQRGFGIYHAGLFPLLKQYVPQAIDVTGKPFEAYEQQIAKGIPVIVWTTIDYQLPYKWVTWDTSLGPIQTTYSEHAVVLVGYDETNVYLNDPYNGGKQVQVNKKQFMDSWEAMGKQGLTYSK</sequence>
<dbReference type="InterPro" id="IPR039564">
    <property type="entry name" value="Peptidase_C39-like"/>
</dbReference>
<protein>
    <recommendedName>
        <fullName evidence="2">Peptidase C39-like domain-containing protein</fullName>
    </recommendedName>
</protein>
<keyword evidence="1" id="KW-1133">Transmembrane helix</keyword>
<keyword evidence="4" id="KW-1185">Reference proteome</keyword>
<dbReference type="Gene3D" id="3.90.70.10">
    <property type="entry name" value="Cysteine proteinases"/>
    <property type="match status" value="1"/>
</dbReference>
<accession>A0A430J676</accession>
<dbReference type="RefSeq" id="WP_126144452.1">
    <property type="nucleotide sequence ID" value="NZ_RXHU01000100.1"/>
</dbReference>
<organism evidence="3 4">
    <name type="scientific">Paenibacillus whitsoniae</name>
    <dbReference type="NCBI Taxonomy" id="2496558"/>
    <lineage>
        <taxon>Bacteria</taxon>
        <taxon>Bacillati</taxon>
        <taxon>Bacillota</taxon>
        <taxon>Bacilli</taxon>
        <taxon>Bacillales</taxon>
        <taxon>Paenibacillaceae</taxon>
        <taxon>Paenibacillus</taxon>
    </lineage>
</organism>
<dbReference type="Pfam" id="PF13529">
    <property type="entry name" value="Peptidase_C39_2"/>
    <property type="match status" value="1"/>
</dbReference>
<keyword evidence="1" id="KW-0812">Transmembrane</keyword>
<comment type="caution">
    <text evidence="3">The sequence shown here is derived from an EMBL/GenBank/DDBJ whole genome shotgun (WGS) entry which is preliminary data.</text>
</comment>
<dbReference type="EMBL" id="RXHU01000100">
    <property type="protein sequence ID" value="RTE03596.1"/>
    <property type="molecule type" value="Genomic_DNA"/>
</dbReference>
<evidence type="ECO:0000259" key="2">
    <source>
        <dbReference type="Pfam" id="PF13529"/>
    </source>
</evidence>
<reference evidence="3 4" key="1">
    <citation type="submission" date="2018-12" db="EMBL/GenBank/DDBJ databases">
        <title>Bacillus ochoae sp. nov., Paenibacillus whitsoniae sp. nov., Paenibacillus spiritus sp. nov. Isolated from the Mars Exploration Rover during spacecraft assembly.</title>
        <authorList>
            <person name="Seuylemezian A."/>
            <person name="Vaishampayan P."/>
        </authorList>
    </citation>
    <scope>NUCLEOTIDE SEQUENCE [LARGE SCALE GENOMIC DNA]</scope>
    <source>
        <strain evidence="3 4">MER 54</strain>
    </source>
</reference>
<dbReference type="PANTHER" id="PTHR37806:SF1">
    <property type="entry name" value="PEPTIDASE C39-LIKE DOMAIN-CONTAINING PROTEIN"/>
    <property type="match status" value="1"/>
</dbReference>
<feature type="domain" description="Peptidase C39-like" evidence="2">
    <location>
        <begin position="82"/>
        <end position="246"/>
    </location>
</feature>
<dbReference type="AlphaFoldDB" id="A0A430J676"/>
<evidence type="ECO:0000313" key="4">
    <source>
        <dbReference type="Proteomes" id="UP000276128"/>
    </source>
</evidence>
<name>A0A430J676_9BACL</name>